<comment type="caution">
    <text evidence="1">The sequence shown here is derived from an EMBL/GenBank/DDBJ whole genome shotgun (WGS) entry which is preliminary data.</text>
</comment>
<evidence type="ECO:0000313" key="1">
    <source>
        <dbReference type="EMBL" id="KAG7175698.1"/>
    </source>
</evidence>
<proteinExistence type="predicted"/>
<dbReference type="Proteomes" id="UP000747542">
    <property type="component" value="Unassembled WGS sequence"/>
</dbReference>
<evidence type="ECO:0000313" key="2">
    <source>
        <dbReference type="Proteomes" id="UP000747542"/>
    </source>
</evidence>
<dbReference type="AlphaFoldDB" id="A0A8J5TN61"/>
<sequence>MGVLIFQGHQQFGSWTDEWKTAHINVRELYVVQRFLEDNQTTQDEANCFEMDSTAAVFCLNRQGTSHSAQLLSVSEQIFKEAHHWSAHLSTRHVPGIENGWTNALSRFKGTRLTPTPHGGPDAFTEDWNRWTSVYLFPPHCSKVLLRICHKLRSFKGKVLLLAPYCPAQPWFSELLGWCLHPPCSFCPSRKSLLTLMGSDPFAIRPSKNYLLQKALFLVTASLVFLRKLASSFLAKYLSHQVSDAACMALGLTLRPTDSTLEKNKLM</sequence>
<reference evidence="1" key="1">
    <citation type="journal article" date="2021" name="Sci. Adv.">
        <title>The American lobster genome reveals insights on longevity, neural, and immune adaptations.</title>
        <authorList>
            <person name="Polinski J.M."/>
            <person name="Zimin A.V."/>
            <person name="Clark K.F."/>
            <person name="Kohn A.B."/>
            <person name="Sadowski N."/>
            <person name="Timp W."/>
            <person name="Ptitsyn A."/>
            <person name="Khanna P."/>
            <person name="Romanova D.Y."/>
            <person name="Williams P."/>
            <person name="Greenwood S.J."/>
            <person name="Moroz L.L."/>
            <person name="Walt D.R."/>
            <person name="Bodnar A.G."/>
        </authorList>
    </citation>
    <scope>NUCLEOTIDE SEQUENCE</scope>
    <source>
        <strain evidence="1">GMGI-L3</strain>
    </source>
</reference>
<keyword evidence="2" id="KW-1185">Reference proteome</keyword>
<accession>A0A8J5TN61</accession>
<name>A0A8J5TN61_HOMAM</name>
<organism evidence="1 2">
    <name type="scientific">Homarus americanus</name>
    <name type="common">American lobster</name>
    <dbReference type="NCBI Taxonomy" id="6706"/>
    <lineage>
        <taxon>Eukaryota</taxon>
        <taxon>Metazoa</taxon>
        <taxon>Ecdysozoa</taxon>
        <taxon>Arthropoda</taxon>
        <taxon>Crustacea</taxon>
        <taxon>Multicrustacea</taxon>
        <taxon>Malacostraca</taxon>
        <taxon>Eumalacostraca</taxon>
        <taxon>Eucarida</taxon>
        <taxon>Decapoda</taxon>
        <taxon>Pleocyemata</taxon>
        <taxon>Astacidea</taxon>
        <taxon>Nephropoidea</taxon>
        <taxon>Nephropidae</taxon>
        <taxon>Homarus</taxon>
    </lineage>
</organism>
<dbReference type="EMBL" id="JAHLQT010004742">
    <property type="protein sequence ID" value="KAG7175698.1"/>
    <property type="molecule type" value="Genomic_DNA"/>
</dbReference>
<protein>
    <submittedName>
        <fullName evidence="1">Uncharacterized protein</fullName>
    </submittedName>
</protein>
<gene>
    <name evidence="1" type="ORF">Hamer_G025500</name>
</gene>